<dbReference type="AlphaFoldDB" id="A0A6P1Z9P7"/>
<reference evidence="1 2" key="1">
    <citation type="submission" date="2018-06" db="EMBL/GenBank/DDBJ databases">
        <title>Complete genome of Desulfovibrio marinus P48SEP.</title>
        <authorList>
            <person name="Crispim J.S."/>
            <person name="Vidigal P.M.P."/>
            <person name="Silva L.C.F."/>
            <person name="Araujo L.C."/>
            <person name="Laguardia C.N."/>
            <person name="Dias R.S."/>
            <person name="Sousa M.P."/>
            <person name="Paula S.O."/>
            <person name="Silva C."/>
        </authorList>
    </citation>
    <scope>NUCLEOTIDE SEQUENCE [LARGE SCALE GENOMIC DNA]</scope>
    <source>
        <strain evidence="1 2">P48SEP</strain>
    </source>
</reference>
<dbReference type="Proteomes" id="UP000434052">
    <property type="component" value="Unassembled WGS sequence"/>
</dbReference>
<name>A0A6P1Z9P7_9BACT</name>
<organism evidence="1 2">
    <name type="scientific">Oceanidesulfovibrio marinus</name>
    <dbReference type="NCBI Taxonomy" id="370038"/>
    <lineage>
        <taxon>Bacteria</taxon>
        <taxon>Pseudomonadati</taxon>
        <taxon>Thermodesulfobacteriota</taxon>
        <taxon>Desulfovibrionia</taxon>
        <taxon>Desulfovibrionales</taxon>
        <taxon>Desulfovibrionaceae</taxon>
        <taxon>Oceanidesulfovibrio</taxon>
    </lineage>
</organism>
<dbReference type="EMBL" id="QMIF01000293">
    <property type="protein sequence ID" value="TVM25104.1"/>
    <property type="molecule type" value="Genomic_DNA"/>
</dbReference>
<evidence type="ECO:0000313" key="1">
    <source>
        <dbReference type="EMBL" id="TVM25104.1"/>
    </source>
</evidence>
<feature type="non-terminal residue" evidence="1">
    <location>
        <position position="1"/>
    </location>
</feature>
<proteinExistence type="predicted"/>
<gene>
    <name evidence="1" type="ORF">DQK91_23215</name>
</gene>
<evidence type="ECO:0000313" key="2">
    <source>
        <dbReference type="Proteomes" id="UP000434052"/>
    </source>
</evidence>
<accession>A0A6P1Z9P7</accession>
<dbReference type="RefSeq" id="WP_208738363.1">
    <property type="nucleotide sequence ID" value="NZ_QMIF01000293.1"/>
</dbReference>
<sequence>GAMFCQASEVVEGDGLMHKNLWTHEEQMTERQKQTGFLLLVRELGREALADNAQWLMLHREWPTTMT</sequence>
<comment type="caution">
    <text evidence="1">The sequence shown here is derived from an EMBL/GenBank/DDBJ whole genome shotgun (WGS) entry which is preliminary data.</text>
</comment>
<protein>
    <submittedName>
        <fullName evidence="1">Uncharacterized protein</fullName>
    </submittedName>
</protein>